<evidence type="ECO:0000256" key="1">
    <source>
        <dbReference type="SAM" id="Phobius"/>
    </source>
</evidence>
<organism evidence="2">
    <name type="scientific">Lepeophtheirus salmonis</name>
    <name type="common">Salmon louse</name>
    <name type="synonym">Caligus salmonis</name>
    <dbReference type="NCBI Taxonomy" id="72036"/>
    <lineage>
        <taxon>Eukaryota</taxon>
        <taxon>Metazoa</taxon>
        <taxon>Ecdysozoa</taxon>
        <taxon>Arthropoda</taxon>
        <taxon>Crustacea</taxon>
        <taxon>Multicrustacea</taxon>
        <taxon>Hexanauplia</taxon>
        <taxon>Copepoda</taxon>
        <taxon>Siphonostomatoida</taxon>
        <taxon>Caligidae</taxon>
        <taxon>Lepeophtheirus</taxon>
    </lineage>
</organism>
<evidence type="ECO:0000313" key="2">
    <source>
        <dbReference type="EMBL" id="CDW25943.1"/>
    </source>
</evidence>
<dbReference type="EMBL" id="HACA01008582">
    <property type="protein sequence ID" value="CDW25943.1"/>
    <property type="molecule type" value="Transcribed_RNA"/>
</dbReference>
<feature type="transmembrane region" description="Helical" evidence="1">
    <location>
        <begin position="6"/>
        <end position="22"/>
    </location>
</feature>
<sequence>VVAQNILSMFKIIILIVIISWIKKMFSYDLDELESNILNITHKYINNGPIYDPGMIVFDFFNVSFGTDDEPYIAYMDKMSVHGLLKFNISSYNDKSFNQTFPYFNVFIEKGEIEHFETLDFGPIHLHLRELNINYPTQNYSFNYSVLAIKSDINFEDYYYDTANDVMKNETQRNYFIRPMMNHILKPLYNIQNMGIKCL</sequence>
<protein>
    <submittedName>
        <fullName evidence="2">Uncharacterized protein</fullName>
    </submittedName>
</protein>
<keyword evidence="1" id="KW-0472">Membrane</keyword>
<keyword evidence="1" id="KW-1133">Transmembrane helix</keyword>
<accession>A0A0K2TIT3</accession>
<name>A0A0K2TIT3_LEPSM</name>
<reference evidence="2" key="1">
    <citation type="submission" date="2014-05" db="EMBL/GenBank/DDBJ databases">
        <authorList>
            <person name="Chronopoulou M."/>
        </authorList>
    </citation>
    <scope>NUCLEOTIDE SEQUENCE</scope>
    <source>
        <tissue evidence="2">Whole organism</tissue>
    </source>
</reference>
<feature type="non-terminal residue" evidence="2">
    <location>
        <position position="1"/>
    </location>
</feature>
<dbReference type="AlphaFoldDB" id="A0A0K2TIT3"/>
<feature type="non-terminal residue" evidence="2">
    <location>
        <position position="199"/>
    </location>
</feature>
<proteinExistence type="predicted"/>
<keyword evidence="1" id="KW-0812">Transmembrane</keyword>